<dbReference type="FunFam" id="1.10.510.10:FF:001048">
    <property type="entry name" value="Serine/threonine-protein kinase PLK"/>
    <property type="match status" value="1"/>
</dbReference>
<keyword evidence="6 7" id="KW-0067">ATP-binding</keyword>
<comment type="similarity">
    <text evidence="8">Belongs to the protein kinase superfamily. Ser/Thr protein kinase family. CDC5/Polo subfamily.</text>
</comment>
<dbReference type="SMART" id="SM00220">
    <property type="entry name" value="S_TKc"/>
    <property type="match status" value="1"/>
</dbReference>
<dbReference type="InterPro" id="IPR017441">
    <property type="entry name" value="Protein_kinase_ATP_BS"/>
</dbReference>
<accession>A0A1R2B6X5</accession>
<feature type="domain" description="POLO box" evidence="11">
    <location>
        <begin position="491"/>
        <end position="571"/>
    </location>
</feature>
<keyword evidence="5 8" id="KW-0418">Kinase</keyword>
<keyword evidence="3" id="KW-0677">Repeat</keyword>
<dbReference type="GO" id="GO:0005524">
    <property type="term" value="F:ATP binding"/>
    <property type="evidence" value="ECO:0007669"/>
    <property type="project" value="UniProtKB-UniRule"/>
</dbReference>
<feature type="compositionally biased region" description="Basic and acidic residues" evidence="9">
    <location>
        <begin position="337"/>
        <end position="358"/>
    </location>
</feature>
<dbReference type="SUPFAM" id="SSF82615">
    <property type="entry name" value="Polo-box domain"/>
    <property type="match status" value="2"/>
</dbReference>
<dbReference type="InterPro" id="IPR033701">
    <property type="entry name" value="POLO_box_1"/>
</dbReference>
<dbReference type="InterPro" id="IPR000959">
    <property type="entry name" value="POLO_box_dom"/>
</dbReference>
<dbReference type="Gene3D" id="1.10.510.10">
    <property type="entry name" value="Transferase(Phosphotransferase) domain 1"/>
    <property type="match status" value="1"/>
</dbReference>
<dbReference type="FunFam" id="3.30.1120.30:FF:000013">
    <property type="entry name" value="Serine/threonine-protein kinase PLK"/>
    <property type="match status" value="1"/>
</dbReference>
<keyword evidence="1 8" id="KW-0723">Serine/threonine-protein kinase</keyword>
<dbReference type="GO" id="GO:0004674">
    <property type="term" value="F:protein serine/threonine kinase activity"/>
    <property type="evidence" value="ECO:0007669"/>
    <property type="project" value="UniProtKB-KW"/>
</dbReference>
<feature type="compositionally biased region" description="Polar residues" evidence="9">
    <location>
        <begin position="359"/>
        <end position="378"/>
    </location>
</feature>
<evidence type="ECO:0000313" key="13">
    <source>
        <dbReference type="Proteomes" id="UP000187209"/>
    </source>
</evidence>
<dbReference type="CDD" id="cd14099">
    <property type="entry name" value="STKc_PLK"/>
    <property type="match status" value="1"/>
</dbReference>
<feature type="region of interest" description="Disordered" evidence="9">
    <location>
        <begin position="314"/>
        <end position="378"/>
    </location>
</feature>
<dbReference type="InterPro" id="IPR036947">
    <property type="entry name" value="POLO_box_dom_sf"/>
</dbReference>
<reference evidence="12 13" key="1">
    <citation type="submission" date="2016-11" db="EMBL/GenBank/DDBJ databases">
        <title>The macronuclear genome of Stentor coeruleus: a giant cell with tiny introns.</title>
        <authorList>
            <person name="Slabodnick M."/>
            <person name="Ruby J.G."/>
            <person name="Reiff S.B."/>
            <person name="Swart E.C."/>
            <person name="Gosai S."/>
            <person name="Prabakaran S."/>
            <person name="Witkowska E."/>
            <person name="Larue G.E."/>
            <person name="Fisher S."/>
            <person name="Freeman R.M."/>
            <person name="Gunawardena J."/>
            <person name="Chu W."/>
            <person name="Stover N.A."/>
            <person name="Gregory B.D."/>
            <person name="Nowacki M."/>
            <person name="Derisi J."/>
            <person name="Roy S.W."/>
            <person name="Marshall W.F."/>
            <person name="Sood P."/>
        </authorList>
    </citation>
    <scope>NUCLEOTIDE SEQUENCE [LARGE SCALE GENOMIC DNA]</scope>
    <source>
        <strain evidence="12">WM001</strain>
    </source>
</reference>
<evidence type="ECO:0000256" key="8">
    <source>
        <dbReference type="RuleBase" id="RU361162"/>
    </source>
</evidence>
<evidence type="ECO:0000259" key="11">
    <source>
        <dbReference type="PROSITE" id="PS50078"/>
    </source>
</evidence>
<evidence type="ECO:0000256" key="4">
    <source>
        <dbReference type="ARBA" id="ARBA00022741"/>
    </source>
</evidence>
<dbReference type="EC" id="2.7.11.21" evidence="8"/>
<dbReference type="PROSITE" id="PS50078">
    <property type="entry name" value="POLO_BOX"/>
    <property type="match status" value="2"/>
</dbReference>
<dbReference type="Gene3D" id="3.30.1120.30">
    <property type="entry name" value="POLO box domain"/>
    <property type="match status" value="2"/>
</dbReference>
<dbReference type="Gene3D" id="3.30.200.20">
    <property type="entry name" value="Phosphorylase Kinase, domain 1"/>
    <property type="match status" value="1"/>
</dbReference>
<dbReference type="OrthoDB" id="408964at2759"/>
<keyword evidence="2 8" id="KW-0808">Transferase</keyword>
<dbReference type="PANTHER" id="PTHR24345:SF0">
    <property type="entry name" value="CELL CYCLE SERINE_THREONINE-PROTEIN KINASE CDC5_MSD2"/>
    <property type="match status" value="1"/>
</dbReference>
<evidence type="ECO:0000256" key="2">
    <source>
        <dbReference type="ARBA" id="ARBA00022679"/>
    </source>
</evidence>
<dbReference type="AlphaFoldDB" id="A0A1R2B6X5"/>
<evidence type="ECO:0000313" key="12">
    <source>
        <dbReference type="EMBL" id="OMJ72517.1"/>
    </source>
</evidence>
<evidence type="ECO:0000256" key="1">
    <source>
        <dbReference type="ARBA" id="ARBA00022527"/>
    </source>
</evidence>
<evidence type="ECO:0000256" key="9">
    <source>
        <dbReference type="SAM" id="MobiDB-lite"/>
    </source>
</evidence>
<sequence>MTSKTTRSLNETQEAQIVEEKIYKANGDAAYKRYSKGRFLGKGGFARVYEFLNLETKQISAGKVISKSSLTKSRARQKLMSEIKIHRSLIHRNIVRFEHFFEDSENVYILLELCTNQTLSELIRRRKRLSELEVQCYTSQVISALKYLHAHRVIHRDIKLGNLFLSDKMEIKLGDLGLATKLEFDGERKRTICGTPNYIAPEILDGSHGHSYEVDTWSLGVLIYTMLIGKPPFETNDVKLTYRRIKMNAYSFPEQVPVSKEARDMISEILINDPAARPSLDDLLAHPFLTKNLVPKLLPASTLAVPPSSAYLKQFEPSNKDDPKINKQLRSSSQSRMSDDIRSTRIEDGKFTEREAKSTNRAPSRNEMTNSGSNTSRKTASVSCYNFISGGPTLWVSKWVDYSNKYGLGYMLSNGCAGVYFNDASKIVASSKGDSFQYVFRQGGGKEETVAQHSMLNFPTELQKKVTLLQHFRKHLNIDKFSGEETNELIYVKKWLLTEHAIIFRLSNKIVQVSFLDKSELLLCSDTKMVTYVNKQGKGALYPLSSAMETQNREMAKRLRYTKEILTSMLHPQAAGTNENKPV</sequence>
<dbReference type="PROSITE" id="PS00107">
    <property type="entry name" value="PROTEIN_KINASE_ATP"/>
    <property type="match status" value="1"/>
</dbReference>
<comment type="catalytic activity">
    <reaction evidence="8">
        <text>L-threonyl-[protein] + ATP = O-phospho-L-threonyl-[protein] + ADP + H(+)</text>
        <dbReference type="Rhea" id="RHEA:46608"/>
        <dbReference type="Rhea" id="RHEA-COMP:11060"/>
        <dbReference type="Rhea" id="RHEA-COMP:11605"/>
        <dbReference type="ChEBI" id="CHEBI:15378"/>
        <dbReference type="ChEBI" id="CHEBI:30013"/>
        <dbReference type="ChEBI" id="CHEBI:30616"/>
        <dbReference type="ChEBI" id="CHEBI:61977"/>
        <dbReference type="ChEBI" id="CHEBI:456216"/>
        <dbReference type="EC" id="2.7.11.21"/>
    </reaction>
</comment>
<dbReference type="CDD" id="cd13118">
    <property type="entry name" value="POLO_box_1"/>
    <property type="match status" value="1"/>
</dbReference>
<name>A0A1R2B6X5_9CILI</name>
<dbReference type="CDD" id="cd13117">
    <property type="entry name" value="POLO_box_2"/>
    <property type="match status" value="1"/>
</dbReference>
<feature type="domain" description="Protein kinase" evidence="10">
    <location>
        <begin position="34"/>
        <end position="289"/>
    </location>
</feature>
<dbReference type="SUPFAM" id="SSF56112">
    <property type="entry name" value="Protein kinase-like (PK-like)"/>
    <property type="match status" value="1"/>
</dbReference>
<keyword evidence="13" id="KW-1185">Reference proteome</keyword>
<feature type="binding site" evidence="7">
    <location>
        <position position="63"/>
    </location>
    <ligand>
        <name>ATP</name>
        <dbReference type="ChEBI" id="CHEBI:30616"/>
    </ligand>
</feature>
<dbReference type="InterPro" id="IPR008271">
    <property type="entry name" value="Ser/Thr_kinase_AS"/>
</dbReference>
<dbReference type="Proteomes" id="UP000187209">
    <property type="component" value="Unassembled WGS sequence"/>
</dbReference>
<dbReference type="InterPro" id="IPR033695">
    <property type="entry name" value="POLO_box_2"/>
</dbReference>
<dbReference type="InterPro" id="IPR000719">
    <property type="entry name" value="Prot_kinase_dom"/>
</dbReference>
<dbReference type="Pfam" id="PF00659">
    <property type="entry name" value="POLO_box"/>
    <property type="match status" value="2"/>
</dbReference>
<proteinExistence type="inferred from homology"/>
<protein>
    <recommendedName>
        <fullName evidence="8">Serine/threonine-protein kinase PLK</fullName>
        <ecNumber evidence="8">2.7.11.21</ecNumber>
    </recommendedName>
    <alternativeName>
        <fullName evidence="8">Polo-like kinase</fullName>
    </alternativeName>
</protein>
<organism evidence="12 13">
    <name type="scientific">Stentor coeruleus</name>
    <dbReference type="NCBI Taxonomy" id="5963"/>
    <lineage>
        <taxon>Eukaryota</taxon>
        <taxon>Sar</taxon>
        <taxon>Alveolata</taxon>
        <taxon>Ciliophora</taxon>
        <taxon>Postciliodesmatophora</taxon>
        <taxon>Heterotrichea</taxon>
        <taxon>Heterotrichida</taxon>
        <taxon>Stentoridae</taxon>
        <taxon>Stentor</taxon>
    </lineage>
</organism>
<gene>
    <name evidence="12" type="ORF">SteCoe_29039</name>
</gene>
<comment type="caution">
    <text evidence="12">The sequence shown here is derived from an EMBL/GenBank/DDBJ whole genome shotgun (WGS) entry which is preliminary data.</text>
</comment>
<evidence type="ECO:0000256" key="7">
    <source>
        <dbReference type="PROSITE-ProRule" id="PRU10141"/>
    </source>
</evidence>
<feature type="domain" description="POLO box" evidence="11">
    <location>
        <begin position="395"/>
        <end position="478"/>
    </location>
</feature>
<dbReference type="EMBL" id="MPUH01000895">
    <property type="protein sequence ID" value="OMJ72517.1"/>
    <property type="molecule type" value="Genomic_DNA"/>
</dbReference>
<evidence type="ECO:0000259" key="10">
    <source>
        <dbReference type="PROSITE" id="PS50011"/>
    </source>
</evidence>
<dbReference type="PANTHER" id="PTHR24345">
    <property type="entry name" value="SERINE/THREONINE-PROTEIN KINASE PLK"/>
    <property type="match status" value="1"/>
</dbReference>
<evidence type="ECO:0000256" key="6">
    <source>
        <dbReference type="ARBA" id="ARBA00022840"/>
    </source>
</evidence>
<dbReference type="FunFam" id="3.30.200.20:FF:000091">
    <property type="entry name" value="Serine/threonine-protein kinase PLK"/>
    <property type="match status" value="1"/>
</dbReference>
<evidence type="ECO:0000256" key="3">
    <source>
        <dbReference type="ARBA" id="ARBA00022737"/>
    </source>
</evidence>
<evidence type="ECO:0000256" key="5">
    <source>
        <dbReference type="ARBA" id="ARBA00022777"/>
    </source>
</evidence>
<dbReference type="Pfam" id="PF00069">
    <property type="entry name" value="Pkinase"/>
    <property type="match status" value="1"/>
</dbReference>
<dbReference type="PROSITE" id="PS00108">
    <property type="entry name" value="PROTEIN_KINASE_ST"/>
    <property type="match status" value="1"/>
</dbReference>
<dbReference type="GO" id="GO:0005634">
    <property type="term" value="C:nucleus"/>
    <property type="evidence" value="ECO:0007669"/>
    <property type="project" value="TreeGrafter"/>
</dbReference>
<keyword evidence="4 7" id="KW-0547">Nucleotide-binding</keyword>
<dbReference type="InterPro" id="IPR011009">
    <property type="entry name" value="Kinase-like_dom_sf"/>
</dbReference>
<dbReference type="PROSITE" id="PS50011">
    <property type="entry name" value="PROTEIN_KINASE_DOM"/>
    <property type="match status" value="1"/>
</dbReference>